<name>A0ABY7EZD2_MYAAR</name>
<evidence type="ECO:0000313" key="2">
    <source>
        <dbReference type="Proteomes" id="UP001164746"/>
    </source>
</evidence>
<sequence>MNNNLKIKLKVSYTLGLMVICWCGKSYQTVVRVERNKFNGSEIYTPGNYIAKTNMPNENGIDCVFKSIYSSQDAVLLLLFILLMKTSKFKG</sequence>
<organism evidence="1 2">
    <name type="scientific">Mya arenaria</name>
    <name type="common">Soft-shell clam</name>
    <dbReference type="NCBI Taxonomy" id="6604"/>
    <lineage>
        <taxon>Eukaryota</taxon>
        <taxon>Metazoa</taxon>
        <taxon>Spiralia</taxon>
        <taxon>Lophotrochozoa</taxon>
        <taxon>Mollusca</taxon>
        <taxon>Bivalvia</taxon>
        <taxon>Autobranchia</taxon>
        <taxon>Heteroconchia</taxon>
        <taxon>Euheterodonta</taxon>
        <taxon>Imparidentia</taxon>
        <taxon>Neoheterodontei</taxon>
        <taxon>Myida</taxon>
        <taxon>Myoidea</taxon>
        <taxon>Myidae</taxon>
        <taxon>Mya</taxon>
    </lineage>
</organism>
<keyword evidence="2" id="KW-1185">Reference proteome</keyword>
<protein>
    <submittedName>
        <fullName evidence="1">Uncharacterized protein</fullName>
    </submittedName>
</protein>
<dbReference type="EMBL" id="CP111020">
    <property type="protein sequence ID" value="WAR13853.1"/>
    <property type="molecule type" value="Genomic_DNA"/>
</dbReference>
<proteinExistence type="predicted"/>
<accession>A0ABY7EZD2</accession>
<dbReference type="Proteomes" id="UP001164746">
    <property type="component" value="Chromosome 9"/>
</dbReference>
<reference evidence="1" key="1">
    <citation type="submission" date="2022-11" db="EMBL/GenBank/DDBJ databases">
        <title>Centuries of genome instability and evolution in soft-shell clam transmissible cancer (bioRxiv).</title>
        <authorList>
            <person name="Hart S.F.M."/>
            <person name="Yonemitsu M.A."/>
            <person name="Giersch R.M."/>
            <person name="Beal B.F."/>
            <person name="Arriagada G."/>
            <person name="Davis B.W."/>
            <person name="Ostrander E.A."/>
            <person name="Goff S.P."/>
            <person name="Metzger M.J."/>
        </authorList>
    </citation>
    <scope>NUCLEOTIDE SEQUENCE</scope>
    <source>
        <strain evidence="1">MELC-2E11</strain>
        <tissue evidence="1">Siphon/mantle</tissue>
    </source>
</reference>
<evidence type="ECO:0000313" key="1">
    <source>
        <dbReference type="EMBL" id="WAR13853.1"/>
    </source>
</evidence>
<gene>
    <name evidence="1" type="ORF">MAR_003958</name>
</gene>